<name>A0AAV5IWY9_9ROSI</name>
<comment type="caution">
    <text evidence="2">The sequence shown here is derived from an EMBL/GenBank/DDBJ whole genome shotgun (WGS) entry which is preliminary data.</text>
</comment>
<organism evidence="2 3">
    <name type="scientific">Rubroshorea leprosula</name>
    <dbReference type="NCBI Taxonomy" id="152421"/>
    <lineage>
        <taxon>Eukaryota</taxon>
        <taxon>Viridiplantae</taxon>
        <taxon>Streptophyta</taxon>
        <taxon>Embryophyta</taxon>
        <taxon>Tracheophyta</taxon>
        <taxon>Spermatophyta</taxon>
        <taxon>Magnoliopsida</taxon>
        <taxon>eudicotyledons</taxon>
        <taxon>Gunneridae</taxon>
        <taxon>Pentapetalae</taxon>
        <taxon>rosids</taxon>
        <taxon>malvids</taxon>
        <taxon>Malvales</taxon>
        <taxon>Dipterocarpaceae</taxon>
        <taxon>Rubroshorea</taxon>
    </lineage>
</organism>
<evidence type="ECO:0000313" key="3">
    <source>
        <dbReference type="Proteomes" id="UP001054252"/>
    </source>
</evidence>
<dbReference type="EMBL" id="BPVZ01000025">
    <property type="protein sequence ID" value="GKV06362.1"/>
    <property type="molecule type" value="Genomic_DNA"/>
</dbReference>
<accession>A0AAV5IWY9</accession>
<keyword evidence="1" id="KW-0732">Signal</keyword>
<evidence type="ECO:0000313" key="2">
    <source>
        <dbReference type="EMBL" id="GKV06362.1"/>
    </source>
</evidence>
<dbReference type="Proteomes" id="UP001054252">
    <property type="component" value="Unassembled WGS sequence"/>
</dbReference>
<gene>
    <name evidence="2" type="ORF">SLEP1_g18262</name>
</gene>
<proteinExistence type="predicted"/>
<dbReference type="AlphaFoldDB" id="A0AAV5IWY9"/>
<evidence type="ECO:0000256" key="1">
    <source>
        <dbReference type="SAM" id="SignalP"/>
    </source>
</evidence>
<evidence type="ECO:0008006" key="4">
    <source>
        <dbReference type="Google" id="ProtNLM"/>
    </source>
</evidence>
<reference evidence="2 3" key="1">
    <citation type="journal article" date="2021" name="Commun. Biol.">
        <title>The genome of Shorea leprosula (Dipterocarpaceae) highlights the ecological relevance of drought in aseasonal tropical rainforests.</title>
        <authorList>
            <person name="Ng K.K.S."/>
            <person name="Kobayashi M.J."/>
            <person name="Fawcett J.A."/>
            <person name="Hatakeyama M."/>
            <person name="Paape T."/>
            <person name="Ng C.H."/>
            <person name="Ang C.C."/>
            <person name="Tnah L.H."/>
            <person name="Lee C.T."/>
            <person name="Nishiyama T."/>
            <person name="Sese J."/>
            <person name="O'Brien M.J."/>
            <person name="Copetti D."/>
            <person name="Mohd Noor M.I."/>
            <person name="Ong R.C."/>
            <person name="Putra M."/>
            <person name="Sireger I.Z."/>
            <person name="Indrioko S."/>
            <person name="Kosugi Y."/>
            <person name="Izuno A."/>
            <person name="Isagi Y."/>
            <person name="Lee S.L."/>
            <person name="Shimizu K.K."/>
        </authorList>
    </citation>
    <scope>NUCLEOTIDE SEQUENCE [LARGE SCALE GENOMIC DNA]</scope>
    <source>
        <strain evidence="2">214</strain>
    </source>
</reference>
<feature type="chain" id="PRO_5043562771" description="Secreted protein" evidence="1">
    <location>
        <begin position="19"/>
        <end position="79"/>
    </location>
</feature>
<sequence>MLLLLFSKSLLFCPRILERKAGFCCFPWVISPLVFTLHIRLNPRCFDPPGRAASLSRYLLHLCSIQAPETFRFLLKILG</sequence>
<protein>
    <recommendedName>
        <fullName evidence="4">Secreted protein</fullName>
    </recommendedName>
</protein>
<keyword evidence="3" id="KW-1185">Reference proteome</keyword>
<feature type="signal peptide" evidence="1">
    <location>
        <begin position="1"/>
        <end position="18"/>
    </location>
</feature>